<keyword evidence="5" id="KW-0862">Zinc</keyword>
<keyword evidence="7" id="KW-0238">DNA-binding</keyword>
<feature type="domain" description="C2H2-type" evidence="12">
    <location>
        <begin position="247"/>
        <end position="275"/>
    </location>
</feature>
<feature type="compositionally biased region" description="Basic residues" evidence="11">
    <location>
        <begin position="495"/>
        <end position="504"/>
    </location>
</feature>
<dbReference type="AlphaFoldDB" id="A0A1B6CHS0"/>
<comment type="subcellular location">
    <subcellularLocation>
        <location evidence="1">Nucleus</location>
    </subcellularLocation>
</comment>
<evidence type="ECO:0000256" key="2">
    <source>
        <dbReference type="ARBA" id="ARBA00022723"/>
    </source>
</evidence>
<dbReference type="InterPro" id="IPR036236">
    <property type="entry name" value="Znf_C2H2_sf"/>
</dbReference>
<reference evidence="13" key="1">
    <citation type="submission" date="2015-12" db="EMBL/GenBank/DDBJ databases">
        <title>De novo transcriptome assembly of four potential Pierce s Disease insect vectors from Arizona vineyards.</title>
        <authorList>
            <person name="Tassone E.E."/>
        </authorList>
    </citation>
    <scope>NUCLEOTIDE SEQUENCE</scope>
</reference>
<dbReference type="PANTHER" id="PTHR47772">
    <property type="entry name" value="ZINC FINGER PROTEIN 200"/>
    <property type="match status" value="1"/>
</dbReference>
<feature type="domain" description="C2H2-type" evidence="12">
    <location>
        <begin position="457"/>
        <end position="484"/>
    </location>
</feature>
<feature type="domain" description="C2H2-type" evidence="12">
    <location>
        <begin position="423"/>
        <end position="451"/>
    </location>
</feature>
<accession>A0A1B6CHS0</accession>
<dbReference type="Pfam" id="PF00096">
    <property type="entry name" value="zf-C2H2"/>
    <property type="match status" value="5"/>
</dbReference>
<keyword evidence="4 10" id="KW-0863">Zinc-finger</keyword>
<gene>
    <name evidence="13" type="ORF">g.5724</name>
</gene>
<evidence type="ECO:0000256" key="4">
    <source>
        <dbReference type="ARBA" id="ARBA00022771"/>
    </source>
</evidence>
<dbReference type="GO" id="GO:0008270">
    <property type="term" value="F:zinc ion binding"/>
    <property type="evidence" value="ECO:0007669"/>
    <property type="project" value="UniProtKB-KW"/>
</dbReference>
<evidence type="ECO:0000256" key="1">
    <source>
        <dbReference type="ARBA" id="ARBA00004123"/>
    </source>
</evidence>
<feature type="region of interest" description="Disordered" evidence="11">
    <location>
        <begin position="483"/>
        <end position="535"/>
    </location>
</feature>
<keyword evidence="9" id="KW-0539">Nucleus</keyword>
<feature type="region of interest" description="Disordered" evidence="11">
    <location>
        <begin position="36"/>
        <end position="78"/>
    </location>
</feature>
<keyword evidence="6" id="KW-0805">Transcription regulation</keyword>
<evidence type="ECO:0000256" key="10">
    <source>
        <dbReference type="PROSITE-ProRule" id="PRU00042"/>
    </source>
</evidence>
<dbReference type="InterPro" id="IPR050636">
    <property type="entry name" value="C2H2-ZF_domain-containing"/>
</dbReference>
<feature type="domain" description="C2H2-type" evidence="12">
    <location>
        <begin position="306"/>
        <end position="333"/>
    </location>
</feature>
<dbReference type="PROSITE" id="PS00028">
    <property type="entry name" value="ZINC_FINGER_C2H2_1"/>
    <property type="match status" value="12"/>
</dbReference>
<keyword evidence="3" id="KW-0677">Repeat</keyword>
<feature type="domain" description="C2H2-type" evidence="12">
    <location>
        <begin position="221"/>
        <end position="248"/>
    </location>
</feature>
<feature type="domain" description="C2H2-type" evidence="12">
    <location>
        <begin position="395"/>
        <end position="422"/>
    </location>
</feature>
<keyword evidence="8" id="KW-0804">Transcription</keyword>
<dbReference type="FunFam" id="3.30.160.60:FF:000325">
    <property type="entry name" value="ZFP90 zinc finger protein"/>
    <property type="match status" value="1"/>
</dbReference>
<organism evidence="13">
    <name type="scientific">Clastoptera arizonana</name>
    <name type="common">Arizona spittle bug</name>
    <dbReference type="NCBI Taxonomy" id="38151"/>
    <lineage>
        <taxon>Eukaryota</taxon>
        <taxon>Metazoa</taxon>
        <taxon>Ecdysozoa</taxon>
        <taxon>Arthropoda</taxon>
        <taxon>Hexapoda</taxon>
        <taxon>Insecta</taxon>
        <taxon>Pterygota</taxon>
        <taxon>Neoptera</taxon>
        <taxon>Paraneoptera</taxon>
        <taxon>Hemiptera</taxon>
        <taxon>Auchenorrhyncha</taxon>
        <taxon>Cercopoidea</taxon>
        <taxon>Clastopteridae</taxon>
        <taxon>Clastoptera</taxon>
    </lineage>
</organism>
<evidence type="ECO:0000313" key="13">
    <source>
        <dbReference type="EMBL" id="JAS12989.1"/>
    </source>
</evidence>
<dbReference type="GO" id="GO:0000122">
    <property type="term" value="P:negative regulation of transcription by RNA polymerase II"/>
    <property type="evidence" value="ECO:0007669"/>
    <property type="project" value="UniProtKB-ARBA"/>
</dbReference>
<name>A0A1B6CHS0_9HEMI</name>
<dbReference type="Pfam" id="PF13912">
    <property type="entry name" value="zf-C2H2_6"/>
    <property type="match status" value="1"/>
</dbReference>
<dbReference type="SUPFAM" id="SSF57667">
    <property type="entry name" value="beta-beta-alpha zinc fingers"/>
    <property type="match status" value="5"/>
</dbReference>
<evidence type="ECO:0000256" key="5">
    <source>
        <dbReference type="ARBA" id="ARBA00022833"/>
    </source>
</evidence>
<dbReference type="Gene3D" id="3.30.160.60">
    <property type="entry name" value="Classic Zinc Finger"/>
    <property type="match status" value="9"/>
</dbReference>
<evidence type="ECO:0000256" key="8">
    <source>
        <dbReference type="ARBA" id="ARBA00023163"/>
    </source>
</evidence>
<dbReference type="PANTHER" id="PTHR47772:SF12">
    <property type="entry name" value="RB-ASSOCIATED KRAB ZINC FINGER-RELATED"/>
    <property type="match status" value="1"/>
</dbReference>
<dbReference type="PROSITE" id="PS50157">
    <property type="entry name" value="ZINC_FINGER_C2H2_2"/>
    <property type="match status" value="12"/>
</dbReference>
<evidence type="ECO:0000256" key="6">
    <source>
        <dbReference type="ARBA" id="ARBA00023015"/>
    </source>
</evidence>
<feature type="domain" description="C2H2-type" evidence="12">
    <location>
        <begin position="142"/>
        <end position="165"/>
    </location>
</feature>
<protein>
    <recommendedName>
        <fullName evidence="12">C2H2-type domain-containing protein</fullName>
    </recommendedName>
</protein>
<keyword evidence="2" id="KW-0479">Metal-binding</keyword>
<proteinExistence type="predicted"/>
<evidence type="ECO:0000256" key="11">
    <source>
        <dbReference type="SAM" id="MobiDB-lite"/>
    </source>
</evidence>
<evidence type="ECO:0000259" key="12">
    <source>
        <dbReference type="PROSITE" id="PS50157"/>
    </source>
</evidence>
<dbReference type="FunFam" id="3.30.160.60:FF:001465">
    <property type="entry name" value="Zinc finger protein 560"/>
    <property type="match status" value="1"/>
</dbReference>
<dbReference type="InterPro" id="IPR013087">
    <property type="entry name" value="Znf_C2H2_type"/>
</dbReference>
<dbReference type="FunFam" id="3.30.160.60:FF:000260">
    <property type="entry name" value="Spalt-like transcription factor 1"/>
    <property type="match status" value="1"/>
</dbReference>
<feature type="domain" description="C2H2-type" evidence="12">
    <location>
        <begin position="187"/>
        <end position="214"/>
    </location>
</feature>
<dbReference type="GO" id="GO:0005634">
    <property type="term" value="C:nucleus"/>
    <property type="evidence" value="ECO:0007669"/>
    <property type="project" value="UniProtKB-SubCell"/>
</dbReference>
<sequence>MLMHQIDRLWKMMMMTFPSNTLRALIHTKDGARNPLFRKKNNSSSFSEPGTDLYDKIDKKPGKNRINKKGNKLSQSKPQNYVDEDMRLLSEMSRNVDIVDQERRWPVVDESRPYVCQHCGIGFAREKALASHSRIHAGDSPFECDVCGEMFWDVSLLREHSRSKHPHLMNSSPAGSVYTGDDRFGNFFCEICGISFHRLDLLKKHRRSHVKTEPTQENDDNICTVCGIYFENAIELLSHAETHRVENRCITCGQNFPHPSALSDHVRRFHNSESSNERTCTLCGKVCKDRRSLQKHTCMNSENRSFPCYSCNKRFHSRARLRRHMMSHRDKAVICSDCGDEFPDGRALLSHRHSHNTSSGSLPIRSFPCKDCGKTFGSRSSQQIHVRIHTGERPYGCRYCWKAFADGGTLRKHERIHTGEKPYVCPVCPKAFNQRVVLREHIRAHHSGTESKVNSCYECKVCGYLFNSSSELCLHLVQHSDENTAKHRQPSVGPRKYKRRRKMLQTHDIPDMMNSMHDDEDDDYESTDSSDSHVEKKKIINKRKFKHDSNQTKEGLNIVVQQCENALQNLNSMVIKSEPKEKKVKIDKTLKKHKTKTAGKLLKGGRNEKRAKAAKLLNNTSYASKYVVSRPDELKPNPNNEHVRPRTKNVTYQSVDDIDSINGSDGMRNRPRTKNVNFRNLTVTKLEPATFPVTKTRKKTKTRKNSGRKPKFLENKIVNGSNQFDSFDKSGLVSEENLETCIVPDFNIEGIKNEIPTIEETTIMPMDSCVVKSELISCEMCTELFSDRTQLLNHIRIHI</sequence>
<evidence type="ECO:0000256" key="7">
    <source>
        <dbReference type="ARBA" id="ARBA00023125"/>
    </source>
</evidence>
<feature type="domain" description="C2H2-type" evidence="12">
    <location>
        <begin position="114"/>
        <end position="141"/>
    </location>
</feature>
<feature type="domain" description="C2H2-type" evidence="12">
    <location>
        <begin position="333"/>
        <end position="360"/>
    </location>
</feature>
<evidence type="ECO:0000256" key="9">
    <source>
        <dbReference type="ARBA" id="ARBA00023242"/>
    </source>
</evidence>
<feature type="compositionally biased region" description="Acidic residues" evidence="11">
    <location>
        <begin position="518"/>
        <end position="528"/>
    </location>
</feature>
<evidence type="ECO:0000256" key="3">
    <source>
        <dbReference type="ARBA" id="ARBA00022737"/>
    </source>
</evidence>
<feature type="domain" description="C2H2-type" evidence="12">
    <location>
        <begin position="776"/>
        <end position="799"/>
    </location>
</feature>
<feature type="compositionally biased region" description="Basic residues" evidence="11">
    <location>
        <begin position="62"/>
        <end position="71"/>
    </location>
</feature>
<feature type="domain" description="C2H2-type" evidence="12">
    <location>
        <begin position="367"/>
        <end position="394"/>
    </location>
</feature>
<dbReference type="EMBL" id="GEDC01024309">
    <property type="protein sequence ID" value="JAS12989.1"/>
    <property type="molecule type" value="Transcribed_RNA"/>
</dbReference>
<dbReference type="GO" id="GO:0003677">
    <property type="term" value="F:DNA binding"/>
    <property type="evidence" value="ECO:0007669"/>
    <property type="project" value="UniProtKB-KW"/>
</dbReference>
<dbReference type="SMART" id="SM00355">
    <property type="entry name" value="ZnF_C2H2"/>
    <property type="match status" value="13"/>
</dbReference>